<dbReference type="KEGG" id="bman:114243065"/>
<dbReference type="PROSITE" id="PS51155">
    <property type="entry name" value="CHIT_BIND_RR_2"/>
    <property type="match status" value="2"/>
</dbReference>
<dbReference type="InterPro" id="IPR051217">
    <property type="entry name" value="Insect_Cuticle_Struc_Prot"/>
</dbReference>
<organism evidence="5 6">
    <name type="scientific">Bombyx mandarina</name>
    <name type="common">Wild silk moth</name>
    <name type="synonym">Wild silkworm</name>
    <dbReference type="NCBI Taxonomy" id="7092"/>
    <lineage>
        <taxon>Eukaryota</taxon>
        <taxon>Metazoa</taxon>
        <taxon>Ecdysozoa</taxon>
        <taxon>Arthropoda</taxon>
        <taxon>Hexapoda</taxon>
        <taxon>Insecta</taxon>
        <taxon>Pterygota</taxon>
        <taxon>Neoptera</taxon>
        <taxon>Endopterygota</taxon>
        <taxon>Lepidoptera</taxon>
        <taxon>Glossata</taxon>
        <taxon>Ditrysia</taxon>
        <taxon>Bombycoidea</taxon>
        <taxon>Bombycidae</taxon>
        <taxon>Bombycinae</taxon>
        <taxon>Bombyx</taxon>
    </lineage>
</organism>
<dbReference type="PRINTS" id="PR00947">
    <property type="entry name" value="CUTICLE"/>
</dbReference>
<evidence type="ECO:0000256" key="4">
    <source>
        <dbReference type="SAM" id="SignalP"/>
    </source>
</evidence>
<dbReference type="RefSeq" id="XP_028030229.1">
    <property type="nucleotide sequence ID" value="XM_028174428.1"/>
</dbReference>
<feature type="chain" id="PRO_5027045362" evidence="4">
    <location>
        <begin position="18"/>
        <end position="378"/>
    </location>
</feature>
<dbReference type="Proteomes" id="UP000504629">
    <property type="component" value="Unplaced"/>
</dbReference>
<sequence>MFLKGLILLATVACAHSRVLTYFRPTKHVDLQPSGTFLHAEPHLGFEHHHISEDEPVDYYAYPKYEFKYGVNDFHTGDIKTHYETRDGDVVKGQYTVVEPDGSIRTVDYTADKYNGFNAIVHKTAPISPHEAYSNMCRLQCLFFVALVGIVQSKPQQGVLNPELPNGVKYYNSPKYAFNYGVADPNTGDVKSQHETRDGDVVKGQYSLVEPDGSVRTVDYTADSLHGFNAVVSKSGPNVHATPARVAPPAQVAPPAPIAPAVLPSPLPKVQPTVQPTIQPAVQYVPKPVPVPVEVPRNVQPVYPTQVYPQQTFPQQVYPQQAYPQQAYPQQAYPQQVYNDQAFPQVYPSPGPLSKLYERLLYKRLTDFVSSRGILIDE</sequence>
<dbReference type="InterPro" id="IPR000618">
    <property type="entry name" value="Insect_cuticle"/>
</dbReference>
<name>A0A6J2JPK2_BOMMA</name>
<accession>A0A6J2JPK2</accession>
<evidence type="ECO:0000256" key="1">
    <source>
        <dbReference type="ARBA" id="ARBA00022460"/>
    </source>
</evidence>
<protein>
    <submittedName>
        <fullName evidence="6">Tyrosine-protein phosphatase non-receptor type 23-like</fullName>
    </submittedName>
</protein>
<dbReference type="PANTHER" id="PTHR12236">
    <property type="entry name" value="STRUCTURAL CONTITUENT OF CUTICLE"/>
    <property type="match status" value="1"/>
</dbReference>
<evidence type="ECO:0000256" key="3">
    <source>
        <dbReference type="PROSITE-ProRule" id="PRU00497"/>
    </source>
</evidence>
<dbReference type="GO" id="GO:0031012">
    <property type="term" value="C:extracellular matrix"/>
    <property type="evidence" value="ECO:0007669"/>
    <property type="project" value="TreeGrafter"/>
</dbReference>
<dbReference type="GeneID" id="114243065"/>
<gene>
    <name evidence="6" type="primary">LOC114243065</name>
</gene>
<keyword evidence="5" id="KW-1185">Reference proteome</keyword>
<evidence type="ECO:0000313" key="5">
    <source>
        <dbReference type="Proteomes" id="UP000504629"/>
    </source>
</evidence>
<dbReference type="PROSITE" id="PS00233">
    <property type="entry name" value="CHIT_BIND_RR_1"/>
    <property type="match status" value="2"/>
</dbReference>
<reference evidence="6" key="1">
    <citation type="submission" date="2025-08" db="UniProtKB">
        <authorList>
            <consortium name="RefSeq"/>
        </authorList>
    </citation>
    <scope>IDENTIFICATION</scope>
    <source>
        <tissue evidence="6">Silk gland</tissue>
    </source>
</reference>
<dbReference type="GO" id="GO:0005615">
    <property type="term" value="C:extracellular space"/>
    <property type="evidence" value="ECO:0007669"/>
    <property type="project" value="TreeGrafter"/>
</dbReference>
<dbReference type="OrthoDB" id="6348134at2759"/>
<feature type="signal peptide" evidence="4">
    <location>
        <begin position="1"/>
        <end position="17"/>
    </location>
</feature>
<dbReference type="Pfam" id="PF00379">
    <property type="entry name" value="Chitin_bind_4"/>
    <property type="match status" value="2"/>
</dbReference>
<evidence type="ECO:0000313" key="6">
    <source>
        <dbReference type="RefSeq" id="XP_028030229.1"/>
    </source>
</evidence>
<dbReference type="GO" id="GO:0042302">
    <property type="term" value="F:structural constituent of cuticle"/>
    <property type="evidence" value="ECO:0007669"/>
    <property type="project" value="UniProtKB-UniRule"/>
</dbReference>
<dbReference type="PANTHER" id="PTHR12236:SF14">
    <property type="entry name" value="CUTICULAR PROTEIN 66CB"/>
    <property type="match status" value="1"/>
</dbReference>
<dbReference type="AlphaFoldDB" id="A0A6J2JPK2"/>
<keyword evidence="1 3" id="KW-0193">Cuticle</keyword>
<dbReference type="InterPro" id="IPR031311">
    <property type="entry name" value="CHIT_BIND_RR_consensus"/>
</dbReference>
<keyword evidence="2 4" id="KW-0732">Signal</keyword>
<proteinExistence type="predicted"/>
<evidence type="ECO:0000256" key="2">
    <source>
        <dbReference type="ARBA" id="ARBA00022729"/>
    </source>
</evidence>